<sequence length="178" mass="19415">MIFQTAYQRAIRFAARQHQGQLIPSSALPYVVHLSNVAMEILAAEHPAGFDVALAVQLALLHDTLEDTAATPEQLATEFGPAVAAGVQALTKNDALPKAEKMADSLTRIRQQPREVWAVKLADRITNLQEPPAHWDAAKIRAYQQEAEAIRAALAGGHAYLEARLRGKIADYGAYLPE</sequence>
<evidence type="ECO:0000313" key="1">
    <source>
        <dbReference type="EMBL" id="RTQ48914.1"/>
    </source>
</evidence>
<dbReference type="Pfam" id="PF13328">
    <property type="entry name" value="HD_4"/>
    <property type="match status" value="1"/>
</dbReference>
<accession>A0A431U1D1</accession>
<name>A0A431U1D1_9BACT</name>
<dbReference type="InterPro" id="IPR052194">
    <property type="entry name" value="MESH1"/>
</dbReference>
<organism evidence="1 2">
    <name type="scientific">Hymenobacter gummosus</name>
    <dbReference type="NCBI Taxonomy" id="1776032"/>
    <lineage>
        <taxon>Bacteria</taxon>
        <taxon>Pseudomonadati</taxon>
        <taxon>Bacteroidota</taxon>
        <taxon>Cytophagia</taxon>
        <taxon>Cytophagales</taxon>
        <taxon>Hymenobacteraceae</taxon>
        <taxon>Hymenobacter</taxon>
    </lineage>
</organism>
<dbReference type="PANTHER" id="PTHR46246">
    <property type="entry name" value="GUANOSINE-3',5'-BIS(DIPHOSPHATE) 3'-PYROPHOSPHOHYDROLASE MESH1"/>
    <property type="match status" value="1"/>
</dbReference>
<dbReference type="SUPFAM" id="SSF109604">
    <property type="entry name" value="HD-domain/PDEase-like"/>
    <property type="match status" value="1"/>
</dbReference>
<protein>
    <submittedName>
        <fullName evidence="1">Bifunctional (P)ppGpp synthetase/guanosine-3',5'-bis(Diphosphate) 3'-pyrophosphohydrolase</fullName>
    </submittedName>
</protein>
<comment type="caution">
    <text evidence="1">The sequence shown here is derived from an EMBL/GenBank/DDBJ whole genome shotgun (WGS) entry which is preliminary data.</text>
</comment>
<dbReference type="Gene3D" id="1.10.3210.10">
    <property type="entry name" value="Hypothetical protein af1432"/>
    <property type="match status" value="1"/>
</dbReference>
<dbReference type="AlphaFoldDB" id="A0A431U1D1"/>
<dbReference type="RefSeq" id="WP_126693990.1">
    <property type="nucleotide sequence ID" value="NZ_RXOF01000008.1"/>
</dbReference>
<proteinExistence type="predicted"/>
<dbReference type="OrthoDB" id="9802385at2"/>
<dbReference type="Proteomes" id="UP000282184">
    <property type="component" value="Unassembled WGS sequence"/>
</dbReference>
<evidence type="ECO:0000313" key="2">
    <source>
        <dbReference type="Proteomes" id="UP000282184"/>
    </source>
</evidence>
<dbReference type="GO" id="GO:0008893">
    <property type="term" value="F:guanosine-3',5'-bis(diphosphate) 3'-diphosphatase activity"/>
    <property type="evidence" value="ECO:0007669"/>
    <property type="project" value="TreeGrafter"/>
</dbReference>
<reference evidence="1 2" key="1">
    <citation type="submission" date="2018-12" db="EMBL/GenBank/DDBJ databases">
        <title>Hymenobacter gummosus sp. nov., isolated from a spring.</title>
        <authorList>
            <person name="Nie L."/>
        </authorList>
    </citation>
    <scope>NUCLEOTIDE SEQUENCE [LARGE SCALE GENOMIC DNA]</scope>
    <source>
        <strain evidence="1 2">KCTC 52166</strain>
    </source>
</reference>
<gene>
    <name evidence="1" type="ORF">EJV47_15070</name>
</gene>
<dbReference type="EMBL" id="RXOF01000008">
    <property type="protein sequence ID" value="RTQ48914.1"/>
    <property type="molecule type" value="Genomic_DNA"/>
</dbReference>
<keyword evidence="2" id="KW-1185">Reference proteome</keyword>
<keyword evidence="1" id="KW-0378">Hydrolase</keyword>
<dbReference type="PANTHER" id="PTHR46246:SF1">
    <property type="entry name" value="GUANOSINE-3',5'-BIS(DIPHOSPHATE) 3'-PYROPHOSPHOHYDROLASE MESH1"/>
    <property type="match status" value="1"/>
</dbReference>